<name>A0ABZ3H6H2_9BACT</name>
<dbReference type="InterPro" id="IPR003769">
    <property type="entry name" value="ClpS_core"/>
</dbReference>
<dbReference type="GO" id="GO:0006508">
    <property type="term" value="P:proteolysis"/>
    <property type="evidence" value="ECO:0007669"/>
    <property type="project" value="UniProtKB-KW"/>
</dbReference>
<dbReference type="HAMAP" id="MF_00302">
    <property type="entry name" value="ClpS"/>
    <property type="match status" value="1"/>
</dbReference>
<evidence type="ECO:0000256" key="1">
    <source>
        <dbReference type="HAMAP-Rule" id="MF_00302"/>
    </source>
</evidence>
<dbReference type="RefSeq" id="WP_345971931.1">
    <property type="nucleotide sequence ID" value="NZ_CP147920.1"/>
</dbReference>
<evidence type="ECO:0000313" key="4">
    <source>
        <dbReference type="Proteomes" id="UP001447842"/>
    </source>
</evidence>
<dbReference type="EMBL" id="CP147920">
    <property type="protein sequence ID" value="XAU14132.1"/>
    <property type="molecule type" value="Genomic_DNA"/>
</dbReference>
<keyword evidence="4" id="KW-1185">Reference proteome</keyword>
<keyword evidence="3" id="KW-0645">Protease</keyword>
<dbReference type="InterPro" id="IPR022935">
    <property type="entry name" value="ClpS"/>
</dbReference>
<evidence type="ECO:0000313" key="3">
    <source>
        <dbReference type="EMBL" id="XAU14132.1"/>
    </source>
</evidence>
<gene>
    <name evidence="1" type="primary">clpS</name>
    <name evidence="3" type="ORF">WCY31_07665</name>
</gene>
<dbReference type="SUPFAM" id="SSF54736">
    <property type="entry name" value="ClpS-like"/>
    <property type="match status" value="1"/>
</dbReference>
<keyword evidence="3" id="KW-0378">Hydrolase</keyword>
<accession>A0ABZ3H6H2</accession>
<dbReference type="InterPro" id="IPR014719">
    <property type="entry name" value="Ribosomal_bL12_C/ClpS-like"/>
</dbReference>
<dbReference type="Gene3D" id="3.30.1390.10">
    <property type="match status" value="1"/>
</dbReference>
<comment type="subunit">
    <text evidence="1">Binds to the N-terminal domain of the chaperone ClpA.</text>
</comment>
<sequence length="97" mass="11103">MSTQLESKTELATSEPKMFAVFMLNDDYTTWEFCIKIINAVFHKTIAEADAITHDIHTKGKGLCGIYTYEIAETKAFMVRDQARKEGFPMRCSVEEQ</sequence>
<reference evidence="3 4" key="1">
    <citation type="submission" date="2024-03" db="EMBL/GenBank/DDBJ databases">
        <title>Sulfurimonas sp. HSL3-1.</title>
        <authorList>
            <person name="Wang S."/>
        </authorList>
    </citation>
    <scope>NUCLEOTIDE SEQUENCE [LARGE SCALE GENOMIC DNA]</scope>
    <source>
        <strain evidence="3 4">HSL3-1</strain>
    </source>
</reference>
<dbReference type="Proteomes" id="UP001447842">
    <property type="component" value="Chromosome"/>
</dbReference>
<dbReference type="GO" id="GO:0008233">
    <property type="term" value="F:peptidase activity"/>
    <property type="evidence" value="ECO:0007669"/>
    <property type="project" value="UniProtKB-KW"/>
</dbReference>
<feature type="domain" description="Adaptor protein ClpS core" evidence="2">
    <location>
        <begin position="15"/>
        <end position="93"/>
    </location>
</feature>
<comment type="similarity">
    <text evidence="1">Belongs to the ClpS family.</text>
</comment>
<organism evidence="3 4">
    <name type="scientific">Sulfurimonas diazotrophicus</name>
    <dbReference type="NCBI Taxonomy" id="3131939"/>
    <lineage>
        <taxon>Bacteria</taxon>
        <taxon>Pseudomonadati</taxon>
        <taxon>Campylobacterota</taxon>
        <taxon>Epsilonproteobacteria</taxon>
        <taxon>Campylobacterales</taxon>
        <taxon>Sulfurimonadaceae</taxon>
        <taxon>Sulfurimonas</taxon>
    </lineage>
</organism>
<evidence type="ECO:0000259" key="2">
    <source>
        <dbReference type="Pfam" id="PF02617"/>
    </source>
</evidence>
<protein>
    <recommendedName>
        <fullName evidence="1">ATP-dependent Clp protease adapter protein ClpS</fullName>
    </recommendedName>
</protein>
<dbReference type="Pfam" id="PF02617">
    <property type="entry name" value="ClpS"/>
    <property type="match status" value="1"/>
</dbReference>
<comment type="function">
    <text evidence="1">Involved in the modulation of the specificity of the ClpAP-mediated ATP-dependent protein degradation.</text>
</comment>
<proteinExistence type="inferred from homology"/>